<gene>
    <name evidence="1" type="ORF">MDA_GLEAN10021515</name>
</gene>
<evidence type="ECO:0000313" key="2">
    <source>
        <dbReference type="Proteomes" id="UP000010556"/>
    </source>
</evidence>
<proteinExistence type="predicted"/>
<dbReference type="Proteomes" id="UP000010556">
    <property type="component" value="Unassembled WGS sequence"/>
</dbReference>
<dbReference type="AlphaFoldDB" id="L5M761"/>
<keyword evidence="2" id="KW-1185">Reference proteome</keyword>
<dbReference type="EMBL" id="KB103229">
    <property type="protein sequence ID" value="ELK34172.1"/>
    <property type="molecule type" value="Genomic_DNA"/>
</dbReference>
<name>L5M761_MYODS</name>
<evidence type="ECO:0000313" key="1">
    <source>
        <dbReference type="EMBL" id="ELK34172.1"/>
    </source>
</evidence>
<protein>
    <submittedName>
        <fullName evidence="1">Uncharacterized protein</fullName>
    </submittedName>
</protein>
<reference evidence="2" key="1">
    <citation type="journal article" date="2013" name="Science">
        <title>Comparative analysis of bat genomes provides insight into the evolution of flight and immunity.</title>
        <authorList>
            <person name="Zhang G."/>
            <person name="Cowled C."/>
            <person name="Shi Z."/>
            <person name="Huang Z."/>
            <person name="Bishop-Lilly K.A."/>
            <person name="Fang X."/>
            <person name="Wynne J.W."/>
            <person name="Xiong Z."/>
            <person name="Baker M.L."/>
            <person name="Zhao W."/>
            <person name="Tachedjian M."/>
            <person name="Zhu Y."/>
            <person name="Zhou P."/>
            <person name="Jiang X."/>
            <person name="Ng J."/>
            <person name="Yang L."/>
            <person name="Wu L."/>
            <person name="Xiao J."/>
            <person name="Feng Y."/>
            <person name="Chen Y."/>
            <person name="Sun X."/>
            <person name="Zhang Y."/>
            <person name="Marsh G.A."/>
            <person name="Crameri G."/>
            <person name="Broder C.C."/>
            <person name="Frey K.G."/>
            <person name="Wang L.F."/>
            <person name="Wang J."/>
        </authorList>
    </citation>
    <scope>NUCLEOTIDE SEQUENCE [LARGE SCALE GENOMIC DNA]</scope>
</reference>
<sequence length="72" mass="8384">MLRVELSESKYIQLKCIWRERSLAPTSNQASSLHRVASSDKESLKFLATFQASILLFCLKYWYRSGLEFGYS</sequence>
<accession>L5M761</accession>
<organism evidence="1 2">
    <name type="scientific">Myotis davidii</name>
    <name type="common">David's myotis</name>
    <dbReference type="NCBI Taxonomy" id="225400"/>
    <lineage>
        <taxon>Eukaryota</taxon>
        <taxon>Metazoa</taxon>
        <taxon>Chordata</taxon>
        <taxon>Craniata</taxon>
        <taxon>Vertebrata</taxon>
        <taxon>Euteleostomi</taxon>
        <taxon>Mammalia</taxon>
        <taxon>Eutheria</taxon>
        <taxon>Laurasiatheria</taxon>
        <taxon>Chiroptera</taxon>
        <taxon>Yangochiroptera</taxon>
        <taxon>Vespertilionidae</taxon>
        <taxon>Myotis</taxon>
    </lineage>
</organism>